<dbReference type="EMBL" id="JABBNI010000019">
    <property type="protein sequence ID" value="NMM63243.1"/>
    <property type="molecule type" value="Genomic_DNA"/>
</dbReference>
<organism evidence="1 2">
    <name type="scientific">Clostridium muellerianum</name>
    <dbReference type="NCBI Taxonomy" id="2716538"/>
    <lineage>
        <taxon>Bacteria</taxon>
        <taxon>Bacillati</taxon>
        <taxon>Bacillota</taxon>
        <taxon>Clostridia</taxon>
        <taxon>Eubacteriales</taxon>
        <taxon>Clostridiaceae</taxon>
        <taxon>Clostridium</taxon>
    </lineage>
</organism>
<sequence length="147" mass="17779">MRGLLEKWGFSGEKSELYRAKTKLKKVSINEVLNNITKSCWNYNIQYEIILKNSDKLIIKLIGREKKLLLKYHKKDSIMMRDYEEFLNWLEHCKIERGIYIATGFFEKKIYSDECNLFHNKVKKIDVEKFIKKQMNIDRLSFLEYLP</sequence>
<comment type="caution">
    <text evidence="1">The sequence shown here is derived from an EMBL/GenBank/DDBJ whole genome shotgun (WGS) entry which is preliminary data.</text>
</comment>
<protein>
    <recommendedName>
        <fullName evidence="3">Restriction endonuclease type IV Mrr domain-containing protein</fullName>
    </recommendedName>
</protein>
<keyword evidence="2" id="KW-1185">Reference proteome</keyword>
<evidence type="ECO:0000313" key="1">
    <source>
        <dbReference type="EMBL" id="NMM63243.1"/>
    </source>
</evidence>
<proteinExistence type="predicted"/>
<dbReference type="RefSeq" id="WP_169297845.1">
    <property type="nucleotide sequence ID" value="NZ_JABBNI010000019.1"/>
</dbReference>
<evidence type="ECO:0000313" key="2">
    <source>
        <dbReference type="Proteomes" id="UP000537131"/>
    </source>
</evidence>
<dbReference type="Proteomes" id="UP000537131">
    <property type="component" value="Unassembled WGS sequence"/>
</dbReference>
<reference evidence="1 2" key="1">
    <citation type="submission" date="2020-06" db="EMBL/GenBank/DDBJ databases">
        <title>Complete Genome Sequence of Clostridium muelleri sp. nov. P21T, an Acid-Alcohol Producing Acetogen Isolated from Old Hay.</title>
        <authorList>
            <person name="Duncan K.E."/>
            <person name="Tanner R.S."/>
        </authorList>
    </citation>
    <scope>NUCLEOTIDE SEQUENCE [LARGE SCALE GENOMIC DNA]</scope>
    <source>
        <strain evidence="1 2">P21</strain>
    </source>
</reference>
<name>A0A7Y0HQ09_9CLOT</name>
<evidence type="ECO:0008006" key="3">
    <source>
        <dbReference type="Google" id="ProtNLM"/>
    </source>
</evidence>
<dbReference type="AlphaFoldDB" id="A0A7Y0HQ09"/>
<accession>A0A7Y0HQ09</accession>
<gene>
    <name evidence="1" type="ORF">HBE96_11245</name>
</gene>